<sequence>MIIPQKQPSEDSRRLTAFVERYDLETCNQRFNLALDIKQRACAIESEDEQRWSEILEQLVFGRYIQQARRQEWVSTKQTAAGVLQRFRAERDHVWHFGRGVLQEYGQESQRELTAPKPDLYFSFHAIGWGVNELGPMGKDDYVQNFTQTKLVRLYEEYRKISKEKEMQAWQFGFMPSPVTAFYKSRGVKNQQCFPWLICEWKHQGKRGTLDEKRTYFQAANAAAVCLTLLANAAATERWSLEKGDLRPVICMTFVGESIRVWIAYVASIDEQTVRYKYKMQCIWRGSLRSVIDNVMLSVIIDRVHFWAMNHLKPWLSSCVDRWARFIEERQEEIDSRIEAEGGHKAAGSGDESPNFSFKRAATLDDFIDNDEQESDDEASYKAGTEDDSDDSNAGDSVEEDSEQEQRVEDPRDAVRRTRSASNTPKKSKYQIPFRPKKS</sequence>
<keyword evidence="3" id="KW-1185">Reference proteome</keyword>
<gene>
    <name evidence="2" type="ORF">BU23DRAFT_556907</name>
</gene>
<name>A0A6A5V2I3_9PLEO</name>
<protein>
    <submittedName>
        <fullName evidence="2">Uncharacterized protein</fullName>
    </submittedName>
</protein>
<feature type="region of interest" description="Disordered" evidence="1">
    <location>
        <begin position="367"/>
        <end position="439"/>
    </location>
</feature>
<accession>A0A6A5V2I3</accession>
<feature type="compositionally biased region" description="Acidic residues" evidence="1">
    <location>
        <begin position="386"/>
        <end position="403"/>
    </location>
</feature>
<proteinExistence type="predicted"/>
<dbReference type="OrthoDB" id="5081713at2759"/>
<evidence type="ECO:0000313" key="3">
    <source>
        <dbReference type="Proteomes" id="UP000800036"/>
    </source>
</evidence>
<evidence type="ECO:0000256" key="1">
    <source>
        <dbReference type="SAM" id="MobiDB-lite"/>
    </source>
</evidence>
<feature type="compositionally biased region" description="Acidic residues" evidence="1">
    <location>
        <begin position="367"/>
        <end position="378"/>
    </location>
</feature>
<dbReference type="EMBL" id="ML976702">
    <property type="protein sequence ID" value="KAF1970242.1"/>
    <property type="molecule type" value="Genomic_DNA"/>
</dbReference>
<organism evidence="2 3">
    <name type="scientific">Bimuria novae-zelandiae CBS 107.79</name>
    <dbReference type="NCBI Taxonomy" id="1447943"/>
    <lineage>
        <taxon>Eukaryota</taxon>
        <taxon>Fungi</taxon>
        <taxon>Dikarya</taxon>
        <taxon>Ascomycota</taxon>
        <taxon>Pezizomycotina</taxon>
        <taxon>Dothideomycetes</taxon>
        <taxon>Pleosporomycetidae</taxon>
        <taxon>Pleosporales</taxon>
        <taxon>Massarineae</taxon>
        <taxon>Didymosphaeriaceae</taxon>
        <taxon>Bimuria</taxon>
    </lineage>
</organism>
<reference evidence="2" key="1">
    <citation type="journal article" date="2020" name="Stud. Mycol.">
        <title>101 Dothideomycetes genomes: a test case for predicting lifestyles and emergence of pathogens.</title>
        <authorList>
            <person name="Haridas S."/>
            <person name="Albert R."/>
            <person name="Binder M."/>
            <person name="Bloem J."/>
            <person name="Labutti K."/>
            <person name="Salamov A."/>
            <person name="Andreopoulos B."/>
            <person name="Baker S."/>
            <person name="Barry K."/>
            <person name="Bills G."/>
            <person name="Bluhm B."/>
            <person name="Cannon C."/>
            <person name="Castanera R."/>
            <person name="Culley D."/>
            <person name="Daum C."/>
            <person name="Ezra D."/>
            <person name="Gonzalez J."/>
            <person name="Henrissat B."/>
            <person name="Kuo A."/>
            <person name="Liang C."/>
            <person name="Lipzen A."/>
            <person name="Lutzoni F."/>
            <person name="Magnuson J."/>
            <person name="Mondo S."/>
            <person name="Nolan M."/>
            <person name="Ohm R."/>
            <person name="Pangilinan J."/>
            <person name="Park H.-J."/>
            <person name="Ramirez L."/>
            <person name="Alfaro M."/>
            <person name="Sun H."/>
            <person name="Tritt A."/>
            <person name="Yoshinaga Y."/>
            <person name="Zwiers L.-H."/>
            <person name="Turgeon B."/>
            <person name="Goodwin S."/>
            <person name="Spatafora J."/>
            <person name="Crous P."/>
            <person name="Grigoriev I."/>
        </authorList>
    </citation>
    <scope>NUCLEOTIDE SEQUENCE</scope>
    <source>
        <strain evidence="2">CBS 107.79</strain>
    </source>
</reference>
<feature type="compositionally biased region" description="Basic and acidic residues" evidence="1">
    <location>
        <begin position="404"/>
        <end position="416"/>
    </location>
</feature>
<dbReference type="AlphaFoldDB" id="A0A6A5V2I3"/>
<dbReference type="Proteomes" id="UP000800036">
    <property type="component" value="Unassembled WGS sequence"/>
</dbReference>
<evidence type="ECO:0000313" key="2">
    <source>
        <dbReference type="EMBL" id="KAF1970242.1"/>
    </source>
</evidence>